<dbReference type="Proteomes" id="UP000567179">
    <property type="component" value="Unassembled WGS sequence"/>
</dbReference>
<reference evidence="3 4" key="1">
    <citation type="journal article" date="2020" name="ISME J.">
        <title>Uncovering the hidden diversity of litter-decomposition mechanisms in mushroom-forming fungi.</title>
        <authorList>
            <person name="Floudas D."/>
            <person name="Bentzer J."/>
            <person name="Ahren D."/>
            <person name="Johansson T."/>
            <person name="Persson P."/>
            <person name="Tunlid A."/>
        </authorList>
    </citation>
    <scope>NUCLEOTIDE SEQUENCE [LARGE SCALE GENOMIC DNA]</scope>
    <source>
        <strain evidence="3 4">CBS 101986</strain>
    </source>
</reference>
<protein>
    <submittedName>
        <fullName evidence="3">Uncharacterized protein</fullName>
    </submittedName>
</protein>
<feature type="signal peptide" evidence="2">
    <location>
        <begin position="1"/>
        <end position="22"/>
    </location>
</feature>
<proteinExistence type="predicted"/>
<keyword evidence="2" id="KW-0732">Signal</keyword>
<dbReference type="OrthoDB" id="3070132at2759"/>
<evidence type="ECO:0000313" key="3">
    <source>
        <dbReference type="EMBL" id="KAF5318117.1"/>
    </source>
</evidence>
<feature type="compositionally biased region" description="Polar residues" evidence="1">
    <location>
        <begin position="128"/>
        <end position="141"/>
    </location>
</feature>
<gene>
    <name evidence="3" type="ORF">D9619_012241</name>
</gene>
<comment type="caution">
    <text evidence="3">The sequence shown here is derived from an EMBL/GenBank/DDBJ whole genome shotgun (WGS) entry which is preliminary data.</text>
</comment>
<name>A0A8H5EZN2_9AGAR</name>
<feature type="region of interest" description="Disordered" evidence="1">
    <location>
        <begin position="60"/>
        <end position="104"/>
    </location>
</feature>
<feature type="chain" id="PRO_5034964082" evidence="2">
    <location>
        <begin position="23"/>
        <end position="158"/>
    </location>
</feature>
<evidence type="ECO:0000313" key="4">
    <source>
        <dbReference type="Proteomes" id="UP000567179"/>
    </source>
</evidence>
<feature type="region of interest" description="Disordered" evidence="1">
    <location>
        <begin position="119"/>
        <end position="141"/>
    </location>
</feature>
<keyword evidence="4" id="KW-1185">Reference proteome</keyword>
<organism evidence="3 4">
    <name type="scientific">Psilocybe cf. subviscida</name>
    <dbReference type="NCBI Taxonomy" id="2480587"/>
    <lineage>
        <taxon>Eukaryota</taxon>
        <taxon>Fungi</taxon>
        <taxon>Dikarya</taxon>
        <taxon>Basidiomycota</taxon>
        <taxon>Agaricomycotina</taxon>
        <taxon>Agaricomycetes</taxon>
        <taxon>Agaricomycetidae</taxon>
        <taxon>Agaricales</taxon>
        <taxon>Agaricineae</taxon>
        <taxon>Strophariaceae</taxon>
        <taxon>Psilocybe</taxon>
    </lineage>
</organism>
<accession>A0A8H5EZN2</accession>
<dbReference type="EMBL" id="JAACJJ010000031">
    <property type="protein sequence ID" value="KAF5318117.1"/>
    <property type="molecule type" value="Genomic_DNA"/>
</dbReference>
<dbReference type="AlphaFoldDB" id="A0A8H5EZN2"/>
<sequence>MLPSKASLALVFCLAYGSAVMSLPVLESRSHNHAGGVATVVTQTTTTTTTVTAAVAVDDKHHHHHHHNNGTVATVDPAQQNTAAESTPAHSSADTSTTPPPSLEARGWFYDLFHPKKKQRPVPEGAKLSNNDANQKTQFTSGVQVAERDYFDDDLDLW</sequence>
<evidence type="ECO:0000256" key="1">
    <source>
        <dbReference type="SAM" id="MobiDB-lite"/>
    </source>
</evidence>
<evidence type="ECO:0000256" key="2">
    <source>
        <dbReference type="SAM" id="SignalP"/>
    </source>
</evidence>
<feature type="compositionally biased region" description="Low complexity" evidence="1">
    <location>
        <begin position="86"/>
        <end position="97"/>
    </location>
</feature>